<reference evidence="1 2" key="1">
    <citation type="journal article" date="2012" name="J. Biotechnol.">
        <title>Genome sequence of the plant growth promoting strain Bacillus amyloliquefaciens subsp. plantarum B9601-Y2 and expression of mersacidin and other secondary metabolites.</title>
        <authorList>
            <person name="He P."/>
            <person name="Hao K."/>
            <person name="Blom J."/>
            <person name="Ruckert C."/>
            <person name="Vater J."/>
            <person name="Mao Z."/>
            <person name="Wu Y."/>
            <person name="Hou M."/>
            <person name="He P."/>
            <person name="He Y."/>
            <person name="Borriss R."/>
        </authorList>
    </citation>
    <scope>NUCLEOTIDE SEQUENCE [LARGE SCALE GENOMIC DNA]</scope>
    <source>
        <strain evidence="1">Y2</strain>
    </source>
</reference>
<dbReference type="EMBL" id="CP003332">
    <property type="protein sequence ID" value="AFJ60881.1"/>
    <property type="molecule type" value="Genomic_DNA"/>
</dbReference>
<evidence type="ECO:0000313" key="2">
    <source>
        <dbReference type="Proteomes" id="UP000002878"/>
    </source>
</evidence>
<name>I2C2K7_BACAY</name>
<gene>
    <name evidence="1" type="ORF">MUS_0832</name>
</gene>
<organism evidence="1 2">
    <name type="scientific">Bacillus amyloliquefaciens (strain Y2)</name>
    <name type="common">Bacillus amyloliquefaciens subsp. plantarum (strain B9601-Y2)</name>
    <dbReference type="NCBI Taxonomy" id="1155777"/>
    <lineage>
        <taxon>Bacteria</taxon>
        <taxon>Bacillati</taxon>
        <taxon>Bacillota</taxon>
        <taxon>Bacilli</taxon>
        <taxon>Bacillales</taxon>
        <taxon>Bacillaceae</taxon>
        <taxon>Bacillus</taxon>
        <taxon>Bacillus amyloliquefaciens group</taxon>
    </lineage>
</organism>
<sequence>MMGYSQTFIPKLKTDHASFTLIACVSTSYQTIVNFEHFTFYSLKSEKQTEVE</sequence>
<dbReference type="HOGENOM" id="CLU_3076382_0_0_9"/>
<dbReference type="KEGG" id="bqy:MUS_0832"/>
<accession>I2C2K7</accession>
<dbReference type="Proteomes" id="UP000002878">
    <property type="component" value="Chromosome"/>
</dbReference>
<dbReference type="AlphaFoldDB" id="I2C2K7"/>
<proteinExistence type="predicted"/>
<protein>
    <submittedName>
        <fullName evidence="1">Uncharacterized protein</fullName>
    </submittedName>
</protein>
<evidence type="ECO:0000313" key="1">
    <source>
        <dbReference type="EMBL" id="AFJ60881.1"/>
    </source>
</evidence>